<evidence type="ECO:0000256" key="1">
    <source>
        <dbReference type="SAM" id="MobiDB-lite"/>
    </source>
</evidence>
<dbReference type="AlphaFoldDB" id="A0A7K4MXX0"/>
<reference evidence="2 3" key="1">
    <citation type="journal article" date="2019" name="Environ. Microbiol.">
        <title>Genomics insights into ecotype formation of ammonia-oxidizing archaea in the deep ocean.</title>
        <authorList>
            <person name="Wang Y."/>
            <person name="Huang J.M."/>
            <person name="Cui G.J."/>
            <person name="Nunoura T."/>
            <person name="Takaki Y."/>
            <person name="Li W.L."/>
            <person name="Li J."/>
            <person name="Gao Z.M."/>
            <person name="Takai K."/>
            <person name="Zhang A.Q."/>
            <person name="Stepanauskas R."/>
        </authorList>
    </citation>
    <scope>NUCLEOTIDE SEQUENCE [LARGE SCALE GENOMIC DNA]</scope>
    <source>
        <strain evidence="2 3">L15a</strain>
    </source>
</reference>
<dbReference type="Proteomes" id="UP000575480">
    <property type="component" value="Unassembled WGS sequence"/>
</dbReference>
<evidence type="ECO:0000313" key="3">
    <source>
        <dbReference type="Proteomes" id="UP000575480"/>
    </source>
</evidence>
<feature type="compositionally biased region" description="Basic and acidic residues" evidence="1">
    <location>
        <begin position="99"/>
        <end position="128"/>
    </location>
</feature>
<gene>
    <name evidence="2" type="ORF">HX858_08700</name>
</gene>
<organism evidence="2 3">
    <name type="scientific">Marine Group I thaumarchaeote</name>
    <dbReference type="NCBI Taxonomy" id="2511932"/>
    <lineage>
        <taxon>Archaea</taxon>
        <taxon>Nitrososphaerota</taxon>
        <taxon>Marine Group I</taxon>
    </lineage>
</organism>
<feature type="compositionally biased region" description="Basic and acidic residues" evidence="1">
    <location>
        <begin position="14"/>
        <end position="40"/>
    </location>
</feature>
<name>A0A7K4MXX0_9ARCH</name>
<proteinExistence type="predicted"/>
<evidence type="ECO:0000313" key="2">
    <source>
        <dbReference type="EMBL" id="NWJ57803.1"/>
    </source>
</evidence>
<feature type="region of interest" description="Disordered" evidence="1">
    <location>
        <begin position="99"/>
        <end position="134"/>
    </location>
</feature>
<protein>
    <submittedName>
        <fullName evidence="2">Uncharacterized protein</fullName>
    </submittedName>
</protein>
<feature type="region of interest" description="Disordered" evidence="1">
    <location>
        <begin position="1"/>
        <end position="40"/>
    </location>
</feature>
<accession>A0A7K4MXX0</accession>
<comment type="caution">
    <text evidence="2">The sequence shown here is derived from an EMBL/GenBank/DDBJ whole genome shotgun (WGS) entry which is preliminary data.</text>
</comment>
<dbReference type="EMBL" id="JACATH010000016">
    <property type="protein sequence ID" value="NWJ57803.1"/>
    <property type="molecule type" value="Genomic_DNA"/>
</dbReference>
<sequence length="243" mass="27519">MKKHPVEQAGAIKTPEEVKKQKDLHDSQLKTNNARERTEYDGLTLQEMRRKHGIPTSIGGLEILEAYNADKLGTVKKEESAEEIAHQRKVLESAKMELEWDRKERDSRRDLEGEETEARRSNPEESQARRYNPQTGVGADVERGVFSSDHLDTGYGLACDIKRVVIYEGLPRDPQTGQSVATSPHAGQYMLPGQVLERTITLEGHIELDKFSVEMMTLEDVVILRDLCNNHLNSMVKKVSIVK</sequence>